<dbReference type="GO" id="GO:0006955">
    <property type="term" value="P:immune response"/>
    <property type="evidence" value="ECO:0007669"/>
    <property type="project" value="TreeGrafter"/>
</dbReference>
<evidence type="ECO:0000313" key="13">
    <source>
        <dbReference type="EMBL" id="RXM94615.1"/>
    </source>
</evidence>
<dbReference type="InterPro" id="IPR013783">
    <property type="entry name" value="Ig-like_fold"/>
</dbReference>
<dbReference type="PROSITE" id="PS50835">
    <property type="entry name" value="IG_LIKE"/>
    <property type="match status" value="8"/>
</dbReference>
<keyword evidence="10" id="KW-0393">Immunoglobulin domain</keyword>
<dbReference type="Pfam" id="PF07686">
    <property type="entry name" value="V-set"/>
    <property type="match status" value="6"/>
</dbReference>
<reference evidence="13 14" key="1">
    <citation type="submission" date="2019-01" db="EMBL/GenBank/DDBJ databases">
        <title>Draft Genome and Complete Hox-Cluster Characterization of the Sterlet Sturgeon (Acipenser ruthenus).</title>
        <authorList>
            <person name="Wei Q."/>
        </authorList>
    </citation>
    <scope>NUCLEOTIDE SEQUENCE [LARGE SCALE GENOMIC DNA]</scope>
    <source>
        <strain evidence="13">WHYD16114868_AA</strain>
        <tissue evidence="13">Blood</tissue>
    </source>
</reference>
<dbReference type="Gene3D" id="2.60.40.10">
    <property type="entry name" value="Immunoglobulins"/>
    <property type="match status" value="9"/>
</dbReference>
<dbReference type="GO" id="GO:0007166">
    <property type="term" value="P:cell surface receptor signaling pathway"/>
    <property type="evidence" value="ECO:0007669"/>
    <property type="project" value="TreeGrafter"/>
</dbReference>
<dbReference type="InterPro" id="IPR036179">
    <property type="entry name" value="Ig-like_dom_sf"/>
</dbReference>
<evidence type="ECO:0000256" key="5">
    <source>
        <dbReference type="ARBA" id="ARBA00022989"/>
    </source>
</evidence>
<dbReference type="GO" id="GO:0071222">
    <property type="term" value="P:cellular response to lipopolysaccharide"/>
    <property type="evidence" value="ECO:0007669"/>
    <property type="project" value="TreeGrafter"/>
</dbReference>
<dbReference type="InterPro" id="IPR003599">
    <property type="entry name" value="Ig_sub"/>
</dbReference>
<evidence type="ECO:0000256" key="4">
    <source>
        <dbReference type="ARBA" id="ARBA00022729"/>
    </source>
</evidence>
<keyword evidence="4 11" id="KW-0732">Signal</keyword>
<feature type="domain" description="Ig-like" evidence="12">
    <location>
        <begin position="224"/>
        <end position="318"/>
    </location>
</feature>
<feature type="domain" description="Ig-like" evidence="12">
    <location>
        <begin position="319"/>
        <end position="418"/>
    </location>
</feature>
<dbReference type="Pfam" id="PF08205">
    <property type="entry name" value="C2-set_2"/>
    <property type="match status" value="3"/>
</dbReference>
<dbReference type="InterPro" id="IPR003598">
    <property type="entry name" value="Ig_sub2"/>
</dbReference>
<protein>
    <submittedName>
        <fullName evidence="13">HERV-H LTR-associating protein 2</fullName>
    </submittedName>
</protein>
<evidence type="ECO:0000256" key="8">
    <source>
        <dbReference type="ARBA" id="ARBA00023170"/>
    </source>
</evidence>
<comment type="caution">
    <text evidence="13">The sequence shown here is derived from an EMBL/GenBank/DDBJ whole genome shotgun (WGS) entry which is preliminary data.</text>
</comment>
<dbReference type="PANTHER" id="PTHR25466">
    <property type="entry name" value="T-LYMPHOCYTE ACTIVATION ANTIGEN"/>
    <property type="match status" value="1"/>
</dbReference>
<organism evidence="13 14">
    <name type="scientific">Acipenser ruthenus</name>
    <name type="common">Sterlet sturgeon</name>
    <dbReference type="NCBI Taxonomy" id="7906"/>
    <lineage>
        <taxon>Eukaryota</taxon>
        <taxon>Metazoa</taxon>
        <taxon>Chordata</taxon>
        <taxon>Craniata</taxon>
        <taxon>Vertebrata</taxon>
        <taxon>Euteleostomi</taxon>
        <taxon>Actinopterygii</taxon>
        <taxon>Chondrostei</taxon>
        <taxon>Acipenseriformes</taxon>
        <taxon>Acipenseridae</taxon>
        <taxon>Acipenser</taxon>
    </lineage>
</organism>
<evidence type="ECO:0000256" key="10">
    <source>
        <dbReference type="ARBA" id="ARBA00023319"/>
    </source>
</evidence>
<accession>A0A444V2F3</accession>
<feature type="domain" description="Ig-like" evidence="12">
    <location>
        <begin position="6"/>
        <end position="124"/>
    </location>
</feature>
<feature type="domain" description="Ig-like" evidence="12">
    <location>
        <begin position="675"/>
        <end position="768"/>
    </location>
</feature>
<dbReference type="AlphaFoldDB" id="A0A444V2F3"/>
<keyword evidence="14" id="KW-1185">Reference proteome</keyword>
<evidence type="ECO:0000256" key="7">
    <source>
        <dbReference type="ARBA" id="ARBA00023157"/>
    </source>
</evidence>
<dbReference type="InterPro" id="IPR013162">
    <property type="entry name" value="CD80_C2-set"/>
</dbReference>
<evidence type="ECO:0000256" key="6">
    <source>
        <dbReference type="ARBA" id="ARBA00023136"/>
    </source>
</evidence>
<dbReference type="GO" id="GO:0042130">
    <property type="term" value="P:negative regulation of T cell proliferation"/>
    <property type="evidence" value="ECO:0007669"/>
    <property type="project" value="TreeGrafter"/>
</dbReference>
<sequence>MVNKTPYTHILLWILVCTELDVQALVCKYSEACTLPCYFTRGSGIVIHWQKIPWNTIVHSFYHNQDQLRSQNEQYRGRTSIFKDEFANGNASLLLRDIRMADEGTYQCYISTNQGNNEAHVNVEVKAPIRSLSLVYNSVTEELTCSSRDIYPKPSLRWTASHNDAAPTQNDTQLNKEGLYSVTSTLRIPHDQNATEQYICTIVSSGDQTWEGSWKKQESIQSLETQTAVIPCNISENHQEFTLIWSVMRDGNLSTVVEYQSSTKTSLNSLDNARVDEERINTGDGSLILQNLRSSNEGTYTCKYTASGVTHFIQTDLNIALVCRYSEACTLPCDFTPGSRIVIHWQKIPRDIIVHSFYHEQDQLGSQNEQYRGRTSIFKEELDNGNASLLLRDIRMADKGTYHCYVSTDQRKNEAYVTVEVKAPIRSLSLVYNSVTEELTCSSRDIYPEPSLRWTASHDDAAPTQNDTQLNKEGLYSVTSTLRIPHDQNATEQYICTIVSSGDQTWEGSWKKQESIQSLETQTAVIPCNISENHQEFTLIWSVMRDGNLTTVVEYQSSTKISLNSLDNARVDEERINTGDGSLILQNLRSSNEGTYTCKYTASGVTHFIQTDLNIGSQNEQYRGRTSIFKEELDNGNASLLLRDIRMADKGTYHCYVSTDQRKNEAHVTVEVKAPIRSLSLVYNSVTEELTCSSRDIYPKPSLRWTASHNDAAPTQNDTQLNKEGLYSVTSTLRIPHDQNATEQYICTIVSSGDQTWEGSWKKQESIQSLETQTAVIPCNISENHQEFTLIWSVMRDGNLSTVVEYQSSTKTSLNSLDNARVDEERINTGDGSLILQNLRSSNEGTYTCKYTASGVTHFIQTDLNIGGDP</sequence>
<evidence type="ECO:0000256" key="11">
    <source>
        <dbReference type="SAM" id="SignalP"/>
    </source>
</evidence>
<dbReference type="GO" id="GO:0009897">
    <property type="term" value="C:external side of plasma membrane"/>
    <property type="evidence" value="ECO:0007669"/>
    <property type="project" value="TreeGrafter"/>
</dbReference>
<keyword evidence="8" id="KW-0675">Receptor</keyword>
<dbReference type="SUPFAM" id="SSF48726">
    <property type="entry name" value="Immunoglobulin"/>
    <property type="match status" value="9"/>
</dbReference>
<dbReference type="SMART" id="SM00406">
    <property type="entry name" value="IGv"/>
    <property type="match status" value="5"/>
</dbReference>
<dbReference type="Proteomes" id="UP000289886">
    <property type="component" value="Unassembled WGS sequence"/>
</dbReference>
<dbReference type="SMART" id="SM00408">
    <property type="entry name" value="IGc2"/>
    <property type="match status" value="5"/>
</dbReference>
<dbReference type="EMBL" id="SCEB01003183">
    <property type="protein sequence ID" value="RXM94615.1"/>
    <property type="molecule type" value="Genomic_DNA"/>
</dbReference>
<keyword evidence="9" id="KW-0325">Glycoprotein</keyword>
<dbReference type="GO" id="GO:0042102">
    <property type="term" value="P:positive regulation of T cell proliferation"/>
    <property type="evidence" value="ECO:0007669"/>
    <property type="project" value="TreeGrafter"/>
</dbReference>
<feature type="domain" description="Ig-like" evidence="12">
    <location>
        <begin position="520"/>
        <end position="614"/>
    </location>
</feature>
<feature type="domain" description="Ig-like" evidence="12">
    <location>
        <begin position="128"/>
        <end position="221"/>
    </location>
</feature>
<feature type="domain" description="Ig-like" evidence="12">
    <location>
        <begin position="771"/>
        <end position="865"/>
    </location>
</feature>
<evidence type="ECO:0000256" key="2">
    <source>
        <dbReference type="ARBA" id="ARBA00022475"/>
    </source>
</evidence>
<dbReference type="PANTHER" id="PTHR25466:SF14">
    <property type="entry name" value="BUTYROPHILIN SUBFAMILY 2 MEMBER A2-LIKE-RELATED"/>
    <property type="match status" value="1"/>
</dbReference>
<evidence type="ECO:0000256" key="3">
    <source>
        <dbReference type="ARBA" id="ARBA00022692"/>
    </source>
</evidence>
<evidence type="ECO:0000256" key="1">
    <source>
        <dbReference type="ARBA" id="ARBA00004251"/>
    </source>
</evidence>
<proteinExistence type="predicted"/>
<keyword evidence="2" id="KW-1003">Cell membrane</keyword>
<keyword evidence="5" id="KW-1133">Transmembrane helix</keyword>
<feature type="chain" id="PRO_5019258541" evidence="11">
    <location>
        <begin position="25"/>
        <end position="870"/>
    </location>
</feature>
<evidence type="ECO:0000256" key="9">
    <source>
        <dbReference type="ARBA" id="ARBA00023180"/>
    </source>
</evidence>
<keyword evidence="3" id="KW-0812">Transmembrane</keyword>
<feature type="domain" description="Ig-like" evidence="12">
    <location>
        <begin position="424"/>
        <end position="517"/>
    </location>
</feature>
<dbReference type="FunFam" id="2.60.40.10:FF:000142">
    <property type="entry name" value="V-set domain-containing T-cell activation inhibitor 1"/>
    <property type="match status" value="2"/>
</dbReference>
<feature type="signal peptide" evidence="11">
    <location>
        <begin position="1"/>
        <end position="24"/>
    </location>
</feature>
<name>A0A444V2F3_ACIRT</name>
<dbReference type="InterPro" id="IPR051713">
    <property type="entry name" value="T-cell_Activation_Regulation"/>
</dbReference>
<dbReference type="GO" id="GO:0031295">
    <property type="term" value="P:T cell costimulation"/>
    <property type="evidence" value="ECO:0007669"/>
    <property type="project" value="TreeGrafter"/>
</dbReference>
<evidence type="ECO:0000313" key="14">
    <source>
        <dbReference type="Proteomes" id="UP000289886"/>
    </source>
</evidence>
<dbReference type="SMART" id="SM00409">
    <property type="entry name" value="IG"/>
    <property type="match status" value="5"/>
</dbReference>
<comment type="subcellular location">
    <subcellularLocation>
        <location evidence="1">Cell membrane</location>
        <topology evidence="1">Single-pass type I membrane protein</topology>
    </subcellularLocation>
</comment>
<gene>
    <name evidence="13" type="ORF">EOD39_17800</name>
</gene>
<keyword evidence="7" id="KW-1015">Disulfide bond</keyword>
<evidence type="ECO:0000259" key="12">
    <source>
        <dbReference type="PROSITE" id="PS50835"/>
    </source>
</evidence>
<dbReference type="InterPro" id="IPR013106">
    <property type="entry name" value="Ig_V-set"/>
</dbReference>
<keyword evidence="6" id="KW-0472">Membrane</keyword>
<dbReference type="InterPro" id="IPR007110">
    <property type="entry name" value="Ig-like_dom"/>
</dbReference>